<keyword evidence="1" id="KW-0732">Signal</keyword>
<reference evidence="2 3" key="1">
    <citation type="submission" date="2020-01" db="EMBL/GenBank/DDBJ databases">
        <title>Complete and circular genome sequences of six lactobacillus isolates from horses.</title>
        <authorList>
            <person name="Hassan H.M."/>
        </authorList>
    </citation>
    <scope>NUCLEOTIDE SEQUENCE [LARGE SCALE GENOMIC DNA]</scope>
    <source>
        <strain evidence="2 3">1D</strain>
    </source>
</reference>
<evidence type="ECO:0000256" key="1">
    <source>
        <dbReference type="SAM" id="SignalP"/>
    </source>
</evidence>
<organism evidence="2 3">
    <name type="scientific">Lactobacillus crispatus</name>
    <dbReference type="NCBI Taxonomy" id="47770"/>
    <lineage>
        <taxon>Bacteria</taxon>
        <taxon>Bacillati</taxon>
        <taxon>Bacillota</taxon>
        <taxon>Bacilli</taxon>
        <taxon>Lactobacillales</taxon>
        <taxon>Lactobacillaceae</taxon>
        <taxon>Lactobacillus</taxon>
    </lineage>
</organism>
<protein>
    <submittedName>
        <fullName evidence="2">Uncharacterized protein</fullName>
    </submittedName>
</protein>
<accession>A0A7H9E8E6</accession>
<dbReference type="RefSeq" id="WP_180861729.1">
    <property type="nucleotide sequence ID" value="NZ_CP047415.1"/>
</dbReference>
<evidence type="ECO:0000313" key="2">
    <source>
        <dbReference type="EMBL" id="QLL73452.1"/>
    </source>
</evidence>
<name>A0A7H9E8E6_9LACO</name>
<dbReference type="AlphaFoldDB" id="A0A7H9E8E6"/>
<sequence length="109" mass="12898">MKKITMLLALICLTFAGVSVSTAQPVQAVSKYSEKWHTVKTTEKVYRYKPYVLKGAYMYQMKFIHKTPIKKGTYLRLRCPGTHYPWQFMIGGHYWTVLRSDARWFKNVR</sequence>
<dbReference type="EMBL" id="CP047415">
    <property type="protein sequence ID" value="QLL73452.1"/>
    <property type="molecule type" value="Genomic_DNA"/>
</dbReference>
<feature type="chain" id="PRO_5038581981" evidence="1">
    <location>
        <begin position="24"/>
        <end position="109"/>
    </location>
</feature>
<feature type="signal peptide" evidence="1">
    <location>
        <begin position="1"/>
        <end position="23"/>
    </location>
</feature>
<gene>
    <name evidence="2" type="ORF">GTO85_03230</name>
</gene>
<evidence type="ECO:0000313" key="3">
    <source>
        <dbReference type="Proteomes" id="UP000510660"/>
    </source>
</evidence>
<proteinExistence type="predicted"/>
<dbReference type="Proteomes" id="UP000510660">
    <property type="component" value="Chromosome"/>
</dbReference>